<evidence type="ECO:0000256" key="1">
    <source>
        <dbReference type="SAM" id="Coils"/>
    </source>
</evidence>
<evidence type="ECO:0000313" key="3">
    <source>
        <dbReference type="EMBL" id="CAD8118716.1"/>
    </source>
</evidence>
<dbReference type="OrthoDB" id="286038at2759"/>
<sequence>MIKYLRTPSTVQSSRDLNSPKEAYCHFRKVLKSRQKFPTSRSQNQRSKHIKTPKSSNQQTAQLLQMTQRQEKEISVDEIKQVHSPNFYNLCSLPYKNYKYEKPPGNATVSEFLEQACRLGQKTGKWDKQTLIDKFNPDNVQIKRSTYTSNHLIKSRKVQGPASCLETIYVAKLQLELEETQNQQLQNKVNEIEEILKEGVKNDKTKCASQQYILNRWTRKQVSADKLCDKIDKLPQFAHQKYVIDQSINKVIKSSSQYTNQEQNSITQLPEKISFFKFDFKQKNLQKLQYQNKGQTVVLLKQNYPFLQKPIIGDRILLSFDIINSSESIPYRTFCTFLQVYENKKNRVTEGSTDKVDTVTKNIVVSQILKFFILDAQEIITCQEFCNLIRILCQQLNEKHPNIKPIYQQLIQNYKYYQIINEDLSQPFSSSQFKFIYLTNEMNIDDIIDLLTLN</sequence>
<feature type="region of interest" description="Disordered" evidence="2">
    <location>
        <begin position="35"/>
        <end position="59"/>
    </location>
</feature>
<dbReference type="EMBL" id="CAJJDN010000118">
    <property type="protein sequence ID" value="CAD8118716.1"/>
    <property type="molecule type" value="Genomic_DNA"/>
</dbReference>
<accession>A0A8S1QSI7</accession>
<keyword evidence="1" id="KW-0175">Coiled coil</keyword>
<gene>
    <name evidence="3" type="ORF">PSON_ATCC_30995.1.T1180103</name>
</gene>
<organism evidence="3 4">
    <name type="scientific">Paramecium sonneborni</name>
    <dbReference type="NCBI Taxonomy" id="65129"/>
    <lineage>
        <taxon>Eukaryota</taxon>
        <taxon>Sar</taxon>
        <taxon>Alveolata</taxon>
        <taxon>Ciliophora</taxon>
        <taxon>Intramacronucleata</taxon>
        <taxon>Oligohymenophorea</taxon>
        <taxon>Peniculida</taxon>
        <taxon>Parameciidae</taxon>
        <taxon>Paramecium</taxon>
    </lineage>
</organism>
<dbReference type="AlphaFoldDB" id="A0A8S1QSI7"/>
<evidence type="ECO:0000313" key="4">
    <source>
        <dbReference type="Proteomes" id="UP000692954"/>
    </source>
</evidence>
<name>A0A8S1QSI7_9CILI</name>
<keyword evidence="4" id="KW-1185">Reference proteome</keyword>
<comment type="caution">
    <text evidence="3">The sequence shown here is derived from an EMBL/GenBank/DDBJ whole genome shotgun (WGS) entry which is preliminary data.</text>
</comment>
<feature type="coiled-coil region" evidence="1">
    <location>
        <begin position="175"/>
        <end position="202"/>
    </location>
</feature>
<evidence type="ECO:0000256" key="2">
    <source>
        <dbReference type="SAM" id="MobiDB-lite"/>
    </source>
</evidence>
<protein>
    <submittedName>
        <fullName evidence="3">Uncharacterized protein</fullName>
    </submittedName>
</protein>
<reference evidence="3" key="1">
    <citation type="submission" date="2021-01" db="EMBL/GenBank/DDBJ databases">
        <authorList>
            <consortium name="Genoscope - CEA"/>
            <person name="William W."/>
        </authorList>
    </citation>
    <scope>NUCLEOTIDE SEQUENCE</scope>
</reference>
<dbReference type="Proteomes" id="UP000692954">
    <property type="component" value="Unassembled WGS sequence"/>
</dbReference>
<feature type="compositionally biased region" description="Polar residues" evidence="2">
    <location>
        <begin position="36"/>
        <end position="45"/>
    </location>
</feature>
<proteinExistence type="predicted"/>